<keyword evidence="8 11" id="KW-0067">ATP-binding</keyword>
<evidence type="ECO:0000256" key="7">
    <source>
        <dbReference type="ARBA" id="ARBA00022755"/>
    </source>
</evidence>
<dbReference type="NCBIfam" id="NF010568">
    <property type="entry name" value="PRK13961.1"/>
    <property type="match status" value="1"/>
</dbReference>
<feature type="domain" description="SAICAR synthetase/ADE2 N-terminal" evidence="12">
    <location>
        <begin position="62"/>
        <end position="306"/>
    </location>
</feature>
<dbReference type="PANTHER" id="PTHR43700:SF1">
    <property type="entry name" value="PHOSPHORIBOSYLAMINOIMIDAZOLE-SUCCINOCARBOXAMIDE SYNTHASE"/>
    <property type="match status" value="1"/>
</dbReference>
<dbReference type="GO" id="GO:0004639">
    <property type="term" value="F:phosphoribosylaminoimidazolesuccinocarboxamide synthase activity"/>
    <property type="evidence" value="ECO:0007669"/>
    <property type="project" value="UniProtKB-UniRule"/>
</dbReference>
<dbReference type="EC" id="6.3.2.6" evidence="3 11"/>
<dbReference type="UniPathway" id="UPA00074">
    <property type="reaction ID" value="UER00131"/>
</dbReference>
<dbReference type="EMBL" id="AP022829">
    <property type="protein sequence ID" value="BCA89661.1"/>
    <property type="molecule type" value="Genomic_DNA"/>
</dbReference>
<dbReference type="HAMAP" id="MF_00137">
    <property type="entry name" value="SAICAR_synth"/>
    <property type="match status" value="1"/>
</dbReference>
<sequence length="344" mass="38701">MPFSVKRRFEGRICAIMSDTRKALGYLRSNGVRWAVFERSGSRAIKEKGRSMAGIDITPDAQGKVRDLYDLGDRLLLVATDRISAFDYILEDEIPYKGQVLTQLSKFWFDLLDGVVENHLISTDVADLPEEFQPYADYLRGRFMLVKKADMFPAECIVRGYLAGSGLKEYNREGTVCGIELPQGLVNSSKLPEPIFTPSTKAEIGDHDENISFERLTEILGEEDATALRDLALKVYTTAADHAAERGVIIADTKFEFGRLGDTIILADEVLTPDSSRFWPGDTYEEGKDQPSFDKQFVRDWLTAHWDKTGNPPRLPQEIIDATSAKYIQAYETITGKKFDPATF</sequence>
<dbReference type="PROSITE" id="PS01058">
    <property type="entry name" value="SAICAR_SYNTHETASE_2"/>
    <property type="match status" value="1"/>
</dbReference>
<proteinExistence type="inferred from homology"/>
<evidence type="ECO:0000256" key="10">
    <source>
        <dbReference type="ARBA" id="ARBA00048475"/>
    </source>
</evidence>
<evidence type="ECO:0000256" key="4">
    <source>
        <dbReference type="ARBA" id="ARBA00016460"/>
    </source>
</evidence>
<evidence type="ECO:0000313" key="13">
    <source>
        <dbReference type="EMBL" id="BCA89661.1"/>
    </source>
</evidence>
<evidence type="ECO:0000256" key="8">
    <source>
        <dbReference type="ARBA" id="ARBA00022840"/>
    </source>
</evidence>
<dbReference type="Proteomes" id="UP000501727">
    <property type="component" value="Chromosome"/>
</dbReference>
<dbReference type="FunFam" id="3.30.470.20:FF:000015">
    <property type="entry name" value="Phosphoribosylaminoimidazole-succinocarboxamide synthase"/>
    <property type="match status" value="1"/>
</dbReference>
<evidence type="ECO:0000259" key="12">
    <source>
        <dbReference type="Pfam" id="PF01259"/>
    </source>
</evidence>
<keyword evidence="7 11" id="KW-0658">Purine biosynthesis</keyword>
<keyword evidence="6 11" id="KW-0547">Nucleotide-binding</keyword>
<evidence type="ECO:0000256" key="3">
    <source>
        <dbReference type="ARBA" id="ARBA00012217"/>
    </source>
</evidence>
<dbReference type="Gene3D" id="3.30.200.20">
    <property type="entry name" value="Phosphorylase Kinase, domain 1"/>
    <property type="match status" value="1"/>
</dbReference>
<dbReference type="Pfam" id="PF01259">
    <property type="entry name" value="SAICAR_synt"/>
    <property type="match status" value="1"/>
</dbReference>
<dbReference type="GO" id="GO:0006189">
    <property type="term" value="P:'de novo' IMP biosynthetic process"/>
    <property type="evidence" value="ECO:0007669"/>
    <property type="project" value="UniProtKB-UniRule"/>
</dbReference>
<gene>
    <name evidence="11 13" type="primary">purC</name>
    <name evidence="13" type="ORF">ADCFC_21580</name>
</gene>
<name>A0A6F8SPD2_9ACTN</name>
<dbReference type="NCBIfam" id="TIGR00081">
    <property type="entry name" value="purC"/>
    <property type="match status" value="1"/>
</dbReference>
<comment type="catalytic activity">
    <reaction evidence="10 11">
        <text>5-amino-1-(5-phospho-D-ribosyl)imidazole-4-carboxylate + L-aspartate + ATP = (2S)-2-[5-amino-1-(5-phospho-beta-D-ribosyl)imidazole-4-carboxamido]succinate + ADP + phosphate + 2 H(+)</text>
        <dbReference type="Rhea" id="RHEA:22628"/>
        <dbReference type="ChEBI" id="CHEBI:15378"/>
        <dbReference type="ChEBI" id="CHEBI:29991"/>
        <dbReference type="ChEBI" id="CHEBI:30616"/>
        <dbReference type="ChEBI" id="CHEBI:43474"/>
        <dbReference type="ChEBI" id="CHEBI:58443"/>
        <dbReference type="ChEBI" id="CHEBI:77657"/>
        <dbReference type="ChEBI" id="CHEBI:456216"/>
        <dbReference type="EC" id="6.3.2.6"/>
    </reaction>
</comment>
<evidence type="ECO:0000256" key="6">
    <source>
        <dbReference type="ARBA" id="ARBA00022741"/>
    </source>
</evidence>
<dbReference type="InterPro" id="IPR028923">
    <property type="entry name" value="SAICAR_synt/ADE2_N"/>
</dbReference>
<dbReference type="GO" id="GO:0005524">
    <property type="term" value="F:ATP binding"/>
    <property type="evidence" value="ECO:0007669"/>
    <property type="project" value="UniProtKB-KW"/>
</dbReference>
<dbReference type="SUPFAM" id="SSF56104">
    <property type="entry name" value="SAICAR synthase-like"/>
    <property type="match status" value="1"/>
</dbReference>
<reference evidence="14" key="1">
    <citation type="journal article" date="2020" name="Microbiol. Resour. Announc.">
        <title>Complete Genome Sequence of Adlercreutzia sp. Strain 8CFCBH1, a Potent Producer of Equol, Isolated from Healthy Japanese Feces.</title>
        <authorList>
            <person name="Ogata Y."/>
            <person name="Sakamoto M."/>
            <person name="Ohkuma M."/>
            <person name="Hattori M."/>
            <person name="Suda W."/>
        </authorList>
    </citation>
    <scope>NUCLEOTIDE SEQUENCE [LARGE SCALE GENOMIC DNA]</scope>
    <source>
        <strain evidence="14">8CFCBH1</strain>
    </source>
</reference>
<dbReference type="Gene3D" id="3.30.470.20">
    <property type="entry name" value="ATP-grasp fold, B domain"/>
    <property type="match status" value="1"/>
</dbReference>
<dbReference type="AlphaFoldDB" id="A0A6F8SPD2"/>
<dbReference type="PANTHER" id="PTHR43700">
    <property type="entry name" value="PHOSPHORIBOSYLAMINOIMIDAZOLE-SUCCINOCARBOXAMIDE SYNTHASE"/>
    <property type="match status" value="1"/>
</dbReference>
<dbReference type="KEGG" id="ahat:ADCFC_22800"/>
<dbReference type="InterPro" id="IPR018236">
    <property type="entry name" value="SAICAR_synthetase_CS"/>
</dbReference>
<keyword evidence="5 11" id="KW-0436">Ligase</keyword>
<accession>A0A6F8SPD2</accession>
<evidence type="ECO:0000256" key="11">
    <source>
        <dbReference type="HAMAP-Rule" id="MF_00137"/>
    </source>
</evidence>
<evidence type="ECO:0000256" key="1">
    <source>
        <dbReference type="ARBA" id="ARBA00004672"/>
    </source>
</evidence>
<keyword evidence="14" id="KW-1185">Reference proteome</keyword>
<dbReference type="GO" id="GO:0005737">
    <property type="term" value="C:cytoplasm"/>
    <property type="evidence" value="ECO:0007669"/>
    <property type="project" value="TreeGrafter"/>
</dbReference>
<evidence type="ECO:0000256" key="5">
    <source>
        <dbReference type="ARBA" id="ARBA00022598"/>
    </source>
</evidence>
<protein>
    <recommendedName>
        <fullName evidence="4 11">Phosphoribosylaminoimidazole-succinocarboxamide synthase</fullName>
        <ecNumber evidence="3 11">6.3.2.6</ecNumber>
    </recommendedName>
    <alternativeName>
        <fullName evidence="9 11">SAICAR synthetase</fullName>
    </alternativeName>
</protein>
<comment type="similarity">
    <text evidence="2 11">Belongs to the SAICAR synthetase family.</text>
</comment>
<organism evidence="13 14">
    <name type="scientific">Adlercreutzia hattorii</name>
    <dbReference type="NCBI Taxonomy" id="2707299"/>
    <lineage>
        <taxon>Bacteria</taxon>
        <taxon>Bacillati</taxon>
        <taxon>Actinomycetota</taxon>
        <taxon>Coriobacteriia</taxon>
        <taxon>Eggerthellales</taxon>
        <taxon>Eggerthellaceae</taxon>
        <taxon>Adlercreutzia</taxon>
    </lineage>
</organism>
<reference evidence="14" key="2">
    <citation type="submission" date="2020-03" db="EMBL/GenBank/DDBJ databases">
        <title>Complete Genome Sequence of Adlercreutzia sp. strain 8CFCBH1 Producing Equol, Isolated from Healthy Japanese Feces.</title>
        <authorList>
            <person name="Ogata Y."/>
            <person name="Sakamoto M."/>
            <person name="Ohkuma M."/>
            <person name="Hattori M."/>
            <person name="Suda W."/>
        </authorList>
    </citation>
    <scope>NUCLEOTIDE SEQUENCE [LARGE SCALE GENOMIC DNA]</scope>
    <source>
        <strain evidence="14">8CFCBH1</strain>
    </source>
</reference>
<evidence type="ECO:0000313" key="14">
    <source>
        <dbReference type="Proteomes" id="UP000501727"/>
    </source>
</evidence>
<comment type="pathway">
    <text evidence="1 11">Purine metabolism; IMP biosynthesis via de novo pathway; 5-amino-1-(5-phospho-D-ribosyl)imidazole-4-carboxamide from 5-amino-1-(5-phospho-D-ribosyl)imidazole-4-carboxylate: step 1/2.</text>
</comment>
<dbReference type="InterPro" id="IPR001636">
    <property type="entry name" value="SAICAR_synth"/>
</dbReference>
<evidence type="ECO:0000256" key="2">
    <source>
        <dbReference type="ARBA" id="ARBA00010190"/>
    </source>
</evidence>
<dbReference type="CDD" id="cd01414">
    <property type="entry name" value="SAICAR_synt_Sc"/>
    <property type="match status" value="1"/>
</dbReference>
<evidence type="ECO:0000256" key="9">
    <source>
        <dbReference type="ARBA" id="ARBA00030409"/>
    </source>
</evidence>